<dbReference type="EMBL" id="KN832055">
    <property type="protein sequence ID" value="KIN96015.1"/>
    <property type="molecule type" value="Genomic_DNA"/>
</dbReference>
<gene>
    <name evidence="1" type="ORF">M404DRAFT_934230</name>
</gene>
<organism evidence="1 2">
    <name type="scientific">Pisolithus tinctorius Marx 270</name>
    <dbReference type="NCBI Taxonomy" id="870435"/>
    <lineage>
        <taxon>Eukaryota</taxon>
        <taxon>Fungi</taxon>
        <taxon>Dikarya</taxon>
        <taxon>Basidiomycota</taxon>
        <taxon>Agaricomycotina</taxon>
        <taxon>Agaricomycetes</taxon>
        <taxon>Agaricomycetidae</taxon>
        <taxon>Boletales</taxon>
        <taxon>Sclerodermatineae</taxon>
        <taxon>Pisolithaceae</taxon>
        <taxon>Pisolithus</taxon>
    </lineage>
</organism>
<evidence type="ECO:0000313" key="1">
    <source>
        <dbReference type="EMBL" id="KIN96015.1"/>
    </source>
</evidence>
<dbReference type="HOGENOM" id="CLU_2469975_0_0_1"/>
<evidence type="ECO:0000313" key="2">
    <source>
        <dbReference type="Proteomes" id="UP000054217"/>
    </source>
</evidence>
<reference evidence="2" key="2">
    <citation type="submission" date="2015-01" db="EMBL/GenBank/DDBJ databases">
        <title>Evolutionary Origins and Diversification of the Mycorrhizal Mutualists.</title>
        <authorList>
            <consortium name="DOE Joint Genome Institute"/>
            <consortium name="Mycorrhizal Genomics Consortium"/>
            <person name="Kohler A."/>
            <person name="Kuo A."/>
            <person name="Nagy L.G."/>
            <person name="Floudas D."/>
            <person name="Copeland A."/>
            <person name="Barry K.W."/>
            <person name="Cichocki N."/>
            <person name="Veneault-Fourrey C."/>
            <person name="LaButti K."/>
            <person name="Lindquist E.A."/>
            <person name="Lipzen A."/>
            <person name="Lundell T."/>
            <person name="Morin E."/>
            <person name="Murat C."/>
            <person name="Riley R."/>
            <person name="Ohm R."/>
            <person name="Sun H."/>
            <person name="Tunlid A."/>
            <person name="Henrissat B."/>
            <person name="Grigoriev I.V."/>
            <person name="Hibbett D.S."/>
            <person name="Martin F."/>
        </authorList>
    </citation>
    <scope>NUCLEOTIDE SEQUENCE [LARGE SCALE GENOMIC DNA]</scope>
    <source>
        <strain evidence="2">Marx 270</strain>
    </source>
</reference>
<dbReference type="InParanoid" id="A0A0C3NK23"/>
<name>A0A0C3NK23_PISTI</name>
<dbReference type="AlphaFoldDB" id="A0A0C3NK23"/>
<accession>A0A0C3NK23</accession>
<reference evidence="1 2" key="1">
    <citation type="submission" date="2014-04" db="EMBL/GenBank/DDBJ databases">
        <authorList>
            <consortium name="DOE Joint Genome Institute"/>
            <person name="Kuo A."/>
            <person name="Kohler A."/>
            <person name="Costa M.D."/>
            <person name="Nagy L.G."/>
            <person name="Floudas D."/>
            <person name="Copeland A."/>
            <person name="Barry K.W."/>
            <person name="Cichocki N."/>
            <person name="Veneault-Fourrey C."/>
            <person name="LaButti K."/>
            <person name="Lindquist E.A."/>
            <person name="Lipzen A."/>
            <person name="Lundell T."/>
            <person name="Morin E."/>
            <person name="Murat C."/>
            <person name="Sun H."/>
            <person name="Tunlid A."/>
            <person name="Henrissat B."/>
            <person name="Grigoriev I.V."/>
            <person name="Hibbett D.S."/>
            <person name="Martin F."/>
            <person name="Nordberg H.P."/>
            <person name="Cantor M.N."/>
            <person name="Hua S.X."/>
        </authorList>
    </citation>
    <scope>NUCLEOTIDE SEQUENCE [LARGE SCALE GENOMIC DNA]</scope>
    <source>
        <strain evidence="1 2">Marx 270</strain>
    </source>
</reference>
<dbReference type="Proteomes" id="UP000054217">
    <property type="component" value="Unassembled WGS sequence"/>
</dbReference>
<protein>
    <submittedName>
        <fullName evidence="1">Uncharacterized protein</fullName>
    </submittedName>
</protein>
<proteinExistence type="predicted"/>
<sequence length="88" mass="10095">MQRSQTILTQQSFDGVPCILLTMIQARYVSCDVHPKKSAPLAKTQGTKTIFRPGAGRIQEYACNSYYTVLRFDIMACYMYSIWMVRTT</sequence>
<keyword evidence="2" id="KW-1185">Reference proteome</keyword>